<dbReference type="EMBL" id="CP014544">
    <property type="protein sequence ID" value="AMO67697.1"/>
    <property type="molecule type" value="Genomic_DNA"/>
</dbReference>
<proteinExistence type="predicted"/>
<keyword evidence="1" id="KW-0812">Transmembrane</keyword>
<dbReference type="PROSITE" id="PS50244">
    <property type="entry name" value="S5A_REDUCTASE"/>
    <property type="match status" value="1"/>
</dbReference>
<dbReference type="STRING" id="1470434.AZF00_05030"/>
<dbReference type="RefSeq" id="WP_008246447.1">
    <property type="nucleotide sequence ID" value="NZ_CP014544.1"/>
</dbReference>
<feature type="transmembrane region" description="Helical" evidence="1">
    <location>
        <begin position="92"/>
        <end position="111"/>
    </location>
</feature>
<feature type="transmembrane region" description="Helical" evidence="1">
    <location>
        <begin position="132"/>
        <end position="156"/>
    </location>
</feature>
<feature type="transmembrane region" description="Helical" evidence="1">
    <location>
        <begin position="66"/>
        <end position="86"/>
    </location>
</feature>
<dbReference type="PANTHER" id="PTHR32251:SF17">
    <property type="entry name" value="STEROID 5-ALPHA REDUCTASE C-TERMINAL DOMAIN-CONTAINING PROTEIN"/>
    <property type="match status" value="1"/>
</dbReference>
<keyword evidence="1" id="KW-0472">Membrane</keyword>
<reference evidence="2 3" key="1">
    <citation type="submission" date="2015-12" db="EMBL/GenBank/DDBJ databases">
        <authorList>
            <person name="Shamseldin A."/>
            <person name="Moawad H."/>
            <person name="Abd El-Rahim W.M."/>
            <person name="Sadowsky M.J."/>
        </authorList>
    </citation>
    <scope>NUCLEOTIDE SEQUENCE [LARGE SCALE GENOMIC DNA]</scope>
    <source>
        <strain evidence="2 3">SM2</strain>
    </source>
</reference>
<dbReference type="KEGG" id="zal:AZF00_05030"/>
<organism evidence="2 3">
    <name type="scientific">Zhongshania aliphaticivorans</name>
    <dbReference type="NCBI Taxonomy" id="1470434"/>
    <lineage>
        <taxon>Bacteria</taxon>
        <taxon>Pseudomonadati</taxon>
        <taxon>Pseudomonadota</taxon>
        <taxon>Gammaproteobacteria</taxon>
        <taxon>Cellvibrionales</taxon>
        <taxon>Spongiibacteraceae</taxon>
        <taxon>Zhongshania</taxon>
    </lineage>
</organism>
<dbReference type="GO" id="GO:0016020">
    <property type="term" value="C:membrane"/>
    <property type="evidence" value="ECO:0007669"/>
    <property type="project" value="TreeGrafter"/>
</dbReference>
<gene>
    <name evidence="2" type="ORF">AZF00_05030</name>
</gene>
<evidence type="ECO:0000313" key="3">
    <source>
        <dbReference type="Proteomes" id="UP000074119"/>
    </source>
</evidence>
<evidence type="ECO:0000256" key="1">
    <source>
        <dbReference type="SAM" id="Phobius"/>
    </source>
</evidence>
<feature type="transmembrane region" description="Helical" evidence="1">
    <location>
        <begin position="162"/>
        <end position="183"/>
    </location>
</feature>
<feature type="transmembrane region" description="Helical" evidence="1">
    <location>
        <begin position="41"/>
        <end position="59"/>
    </location>
</feature>
<dbReference type="Proteomes" id="UP000074119">
    <property type="component" value="Chromosome"/>
</dbReference>
<accession>A0A127M390</accession>
<dbReference type="PANTHER" id="PTHR32251">
    <property type="entry name" value="3-OXO-5-ALPHA-STEROID 4-DEHYDROGENASE"/>
    <property type="match status" value="1"/>
</dbReference>
<dbReference type="Pfam" id="PF06966">
    <property type="entry name" value="DUF1295"/>
    <property type="match status" value="1"/>
</dbReference>
<sequence>MQKSGLKALLAVLVMAAVGLLLASAAGRGLPTYGGLSLPLWSLLIAFGVQWLAFIPAYLNHTERFYDLTGALSNIAVVLVCFSLSVETDRNYLLAGLIVIWALRLGGFLFWRVCVDGRDTRFDKIKINFYRFLVTWTLQALWVFLISLAAILAMASGVDKPLGWTAGIGFLCWLLGMVLEVAADVQKRRFRADLRNQGQFIRQGLWAWSRHPNYFGEILVWIGVCIIAFPALSGCLYLGLLSPLFVILVLTKVTGIPLLEASANRRWGSDPNYQQYKAQTPLLIPRIPRP</sequence>
<dbReference type="InterPro" id="IPR010721">
    <property type="entry name" value="UstE-like"/>
</dbReference>
<evidence type="ECO:0000313" key="2">
    <source>
        <dbReference type="EMBL" id="AMO67697.1"/>
    </source>
</evidence>
<feature type="transmembrane region" description="Helical" evidence="1">
    <location>
        <begin position="214"/>
        <end position="232"/>
    </location>
</feature>
<name>A0A127M390_9GAMM</name>
<dbReference type="Gene3D" id="1.20.120.1630">
    <property type="match status" value="1"/>
</dbReference>
<keyword evidence="1" id="KW-1133">Transmembrane helix</keyword>
<dbReference type="AlphaFoldDB" id="A0A127M390"/>
<protein>
    <submittedName>
        <fullName evidence="2">Uncharacterized protein</fullName>
    </submittedName>
</protein>